<dbReference type="NCBIfam" id="TIGR02776">
    <property type="entry name" value="NHEJ_ligase_prk"/>
    <property type="match status" value="1"/>
</dbReference>
<evidence type="ECO:0000259" key="4">
    <source>
        <dbReference type="Pfam" id="PF21686"/>
    </source>
</evidence>
<reference evidence="5" key="1">
    <citation type="submission" date="2022-04" db="EMBL/GenBank/DDBJ databases">
        <title>Halobacillus sp. isolated from saltern.</title>
        <authorList>
            <person name="Won M."/>
            <person name="Lee C.-M."/>
            <person name="Woen H.-Y."/>
            <person name="Kwon S.-W."/>
        </authorList>
    </citation>
    <scope>NUCLEOTIDE SEQUENCE</scope>
    <source>
        <strain evidence="5">SSHM10-5</strain>
    </source>
</reference>
<organism evidence="5 6">
    <name type="scientific">Halobacillus amylolyticus</name>
    <dbReference type="NCBI Taxonomy" id="2932259"/>
    <lineage>
        <taxon>Bacteria</taxon>
        <taxon>Bacillati</taxon>
        <taxon>Bacillota</taxon>
        <taxon>Bacilli</taxon>
        <taxon>Bacillales</taxon>
        <taxon>Bacillaceae</taxon>
        <taxon>Halobacillus</taxon>
    </lineage>
</organism>
<dbReference type="PANTHER" id="PTHR42705:SF2">
    <property type="entry name" value="BIFUNCTIONAL NON-HOMOLOGOUS END JOINING PROTEIN LIGD"/>
    <property type="match status" value="1"/>
</dbReference>
<comment type="similarity">
    <text evidence="1">In the C-terminal section; belongs to the ATP-dependent DNA ligase family.</text>
</comment>
<feature type="domain" description="DNA ligase D polymerase" evidence="4">
    <location>
        <begin position="323"/>
        <end position="570"/>
    </location>
</feature>
<accession>A0ABY4H8X1</accession>
<comment type="similarity">
    <text evidence="2">In the N-terminal section; belongs to the LigD polymerase family.</text>
</comment>
<dbReference type="InterPro" id="IPR014143">
    <property type="entry name" value="NHEJ_ligase_prk"/>
</dbReference>
<dbReference type="NCBIfam" id="TIGR02778">
    <property type="entry name" value="ligD_pol"/>
    <property type="match status" value="1"/>
</dbReference>
<dbReference type="CDD" id="cd07906">
    <property type="entry name" value="Adenylation_DNA_ligase_LigD_LigC"/>
    <property type="match status" value="1"/>
</dbReference>
<dbReference type="InterPro" id="IPR012310">
    <property type="entry name" value="DNA_ligase_ATP-dep_cent"/>
</dbReference>
<name>A0ABY4H8X1_9BACI</name>
<dbReference type="SUPFAM" id="SSF56091">
    <property type="entry name" value="DNA ligase/mRNA capping enzyme, catalytic domain"/>
    <property type="match status" value="1"/>
</dbReference>
<dbReference type="RefSeq" id="WP_245030382.1">
    <property type="nucleotide sequence ID" value="NZ_CP095075.1"/>
</dbReference>
<protein>
    <submittedName>
        <fullName evidence="5">DNA ligase D</fullName>
        <ecNumber evidence="5">6.5.1.1</ecNumber>
    </submittedName>
</protein>
<dbReference type="PANTHER" id="PTHR42705">
    <property type="entry name" value="BIFUNCTIONAL NON-HOMOLOGOUS END JOINING PROTEIN LIGD"/>
    <property type="match status" value="1"/>
</dbReference>
<dbReference type="Pfam" id="PF21686">
    <property type="entry name" value="LigD_Prim-Pol"/>
    <property type="match status" value="1"/>
</dbReference>
<dbReference type="GO" id="GO:0003910">
    <property type="term" value="F:DNA ligase (ATP) activity"/>
    <property type="evidence" value="ECO:0007669"/>
    <property type="project" value="UniProtKB-EC"/>
</dbReference>
<dbReference type="EC" id="6.5.1.1" evidence="5"/>
<dbReference type="Proteomes" id="UP000830326">
    <property type="component" value="Chromosome"/>
</dbReference>
<evidence type="ECO:0000313" key="6">
    <source>
        <dbReference type="Proteomes" id="UP000830326"/>
    </source>
</evidence>
<keyword evidence="6" id="KW-1185">Reference proteome</keyword>
<evidence type="ECO:0000256" key="1">
    <source>
        <dbReference type="ARBA" id="ARBA00049981"/>
    </source>
</evidence>
<proteinExistence type="inferred from homology"/>
<dbReference type="EMBL" id="CP095075">
    <property type="protein sequence ID" value="UOR10917.1"/>
    <property type="molecule type" value="Genomic_DNA"/>
</dbReference>
<evidence type="ECO:0000313" key="5">
    <source>
        <dbReference type="EMBL" id="UOR10917.1"/>
    </source>
</evidence>
<dbReference type="Gene3D" id="3.30.470.30">
    <property type="entry name" value="DNA ligase/mRNA capping enzyme"/>
    <property type="match status" value="1"/>
</dbReference>
<feature type="domain" description="ATP-dependent DNA ligase family profile" evidence="3">
    <location>
        <begin position="15"/>
        <end position="195"/>
    </location>
</feature>
<evidence type="ECO:0000259" key="3">
    <source>
        <dbReference type="Pfam" id="PF01068"/>
    </source>
</evidence>
<gene>
    <name evidence="5" type="primary">ligD</name>
    <name evidence="5" type="ORF">MUO15_15065</name>
</gene>
<sequence>MDKPMLPTLSEDLPEGDEWIYEVKYDGYRAFLKWTEKGIKLISRNGQDLSDRFPELIEAEQEAASPDQFPLVLDGEIVILNTPYQANFPLLQKRGRMSNKTTIQHRAEQRPATFMAFDLLEHGGILTSSAYTKRKQQLKKIIDTIDFLRIQFVETFDDAAVIRQLLHLHLGEGIVAKQKKSPYQIGRTRQWLKHKQWRTVSGFLTSFDPQNEYYKVEIWHEGKRVPLGIFKHGLKPDQAKTLQNFFKEKGTNWNLAPSVCAAIHCLMAKDGEMREPLFDRFRFDLEPGDCTVANRDWDLLLFPSNVEITHPDKILWPDMQFSKRDYLMYIRAVAPYMIPFIKGKKLTLIRYPHGVGDKSFFQKHRSDHAPDYVESWEEEDETFMISNGLSSLVWLSNQGALEFHIPFQKAGANNPDEIVFDLDPPDREEFYLAVTAAQLLKHLLDKLEVHCFVKTSGNKGMQIHIPIQEGSMTYDETRGFTKSLVDLLIKESPDLFTIERLKKKRGQRLYLDYIQHAEGKTIVSPYSARANSKGTVAAPVFWNEVTEHLNPENFTIKNVVKRVQEFGCPFQQYDRVRSIQPIDVMKQLGG</sequence>
<dbReference type="Pfam" id="PF01068">
    <property type="entry name" value="DNA_ligase_A_M"/>
    <property type="match status" value="1"/>
</dbReference>
<dbReference type="InterPro" id="IPR052171">
    <property type="entry name" value="NHEJ_LigD"/>
</dbReference>
<dbReference type="Gene3D" id="3.90.920.10">
    <property type="entry name" value="DNA primase, PRIM domain"/>
    <property type="match status" value="1"/>
</dbReference>
<dbReference type="InterPro" id="IPR014145">
    <property type="entry name" value="LigD_pol_dom"/>
</dbReference>
<keyword evidence="5" id="KW-0436">Ligase</keyword>
<evidence type="ECO:0000256" key="2">
    <source>
        <dbReference type="ARBA" id="ARBA00049990"/>
    </source>
</evidence>